<dbReference type="PROSITE" id="PS00600">
    <property type="entry name" value="AA_TRANSFER_CLASS_3"/>
    <property type="match status" value="1"/>
</dbReference>
<dbReference type="InterPro" id="IPR049704">
    <property type="entry name" value="Aminotrans_3_PPA_site"/>
</dbReference>
<evidence type="ECO:0000256" key="4">
    <source>
        <dbReference type="ARBA" id="ARBA00022898"/>
    </source>
</evidence>
<evidence type="ECO:0000256" key="1">
    <source>
        <dbReference type="ARBA" id="ARBA00004173"/>
    </source>
</evidence>
<dbReference type="Proteomes" id="UP000054350">
    <property type="component" value="Unassembled WGS sequence"/>
</dbReference>
<keyword evidence="2" id="KW-0032">Aminotransferase</keyword>
<evidence type="ECO:0000256" key="2">
    <source>
        <dbReference type="ARBA" id="ARBA00022576"/>
    </source>
</evidence>
<evidence type="ECO:0000313" key="6">
    <source>
        <dbReference type="Proteomes" id="UP000054350"/>
    </source>
</evidence>
<reference evidence="5 6" key="1">
    <citation type="submission" date="2009-11" db="EMBL/GenBank/DDBJ databases">
        <title>Annotation of Allomyces macrogynus ATCC 38327.</title>
        <authorList>
            <consortium name="The Broad Institute Genome Sequencing Platform"/>
            <person name="Russ C."/>
            <person name="Cuomo C."/>
            <person name="Burger G."/>
            <person name="Gray M.W."/>
            <person name="Holland P.W.H."/>
            <person name="King N."/>
            <person name="Lang F.B.F."/>
            <person name="Roger A.J."/>
            <person name="Ruiz-Trillo I."/>
            <person name="Young S.K."/>
            <person name="Zeng Q."/>
            <person name="Gargeya S."/>
            <person name="Fitzgerald M."/>
            <person name="Haas B."/>
            <person name="Abouelleil A."/>
            <person name="Alvarado L."/>
            <person name="Arachchi H.M."/>
            <person name="Berlin A."/>
            <person name="Chapman S.B."/>
            <person name="Gearin G."/>
            <person name="Goldberg J."/>
            <person name="Griggs A."/>
            <person name="Gujja S."/>
            <person name="Hansen M."/>
            <person name="Heiman D."/>
            <person name="Howarth C."/>
            <person name="Larimer J."/>
            <person name="Lui A."/>
            <person name="MacDonald P.J.P."/>
            <person name="McCowen C."/>
            <person name="Montmayeur A."/>
            <person name="Murphy C."/>
            <person name="Neiman D."/>
            <person name="Pearson M."/>
            <person name="Priest M."/>
            <person name="Roberts A."/>
            <person name="Saif S."/>
            <person name="Shea T."/>
            <person name="Sisk P."/>
            <person name="Stolte C."/>
            <person name="Sykes S."/>
            <person name="Wortman J."/>
            <person name="Nusbaum C."/>
            <person name="Birren B."/>
        </authorList>
    </citation>
    <scope>NUCLEOTIDE SEQUENCE [LARGE SCALE GENOMIC DNA]</scope>
    <source>
        <strain evidence="5 6">ATCC 38327</strain>
    </source>
</reference>
<dbReference type="InterPro" id="IPR015421">
    <property type="entry name" value="PyrdxlP-dep_Trfase_major"/>
</dbReference>
<dbReference type="eggNOG" id="KOG1401">
    <property type="taxonomic scope" value="Eukaryota"/>
</dbReference>
<dbReference type="Pfam" id="PF00202">
    <property type="entry name" value="Aminotran_3"/>
    <property type="match status" value="2"/>
</dbReference>
<dbReference type="OMA" id="KGWASRA"/>
<reference evidence="6" key="2">
    <citation type="submission" date="2009-11" db="EMBL/GenBank/DDBJ databases">
        <title>The Genome Sequence of Allomyces macrogynus strain ATCC 38327.</title>
        <authorList>
            <consortium name="The Broad Institute Genome Sequencing Platform"/>
            <person name="Russ C."/>
            <person name="Cuomo C."/>
            <person name="Shea T."/>
            <person name="Young S.K."/>
            <person name="Zeng Q."/>
            <person name="Koehrsen M."/>
            <person name="Haas B."/>
            <person name="Borodovsky M."/>
            <person name="Guigo R."/>
            <person name="Alvarado L."/>
            <person name="Berlin A."/>
            <person name="Borenstein D."/>
            <person name="Chen Z."/>
            <person name="Engels R."/>
            <person name="Freedman E."/>
            <person name="Gellesch M."/>
            <person name="Goldberg J."/>
            <person name="Griggs A."/>
            <person name="Gujja S."/>
            <person name="Heiman D."/>
            <person name="Hepburn T."/>
            <person name="Howarth C."/>
            <person name="Jen D."/>
            <person name="Larson L."/>
            <person name="Lewis B."/>
            <person name="Mehta T."/>
            <person name="Park D."/>
            <person name="Pearson M."/>
            <person name="Roberts A."/>
            <person name="Saif S."/>
            <person name="Shenoy N."/>
            <person name="Sisk P."/>
            <person name="Stolte C."/>
            <person name="Sykes S."/>
            <person name="Walk T."/>
            <person name="White J."/>
            <person name="Yandava C."/>
            <person name="Burger G."/>
            <person name="Gray M.W."/>
            <person name="Holland P.W.H."/>
            <person name="King N."/>
            <person name="Lang F.B.F."/>
            <person name="Roger A.J."/>
            <person name="Ruiz-Trillo I."/>
            <person name="Lander E."/>
            <person name="Nusbaum C."/>
        </authorList>
    </citation>
    <scope>NUCLEOTIDE SEQUENCE [LARGE SCALE GENOMIC DNA]</scope>
    <source>
        <strain evidence="6">ATCC 38327</strain>
    </source>
</reference>
<dbReference type="CDD" id="cd03109">
    <property type="entry name" value="DTBS"/>
    <property type="match status" value="1"/>
</dbReference>
<keyword evidence="6" id="KW-1185">Reference proteome</keyword>
<dbReference type="GO" id="GO:0000287">
    <property type="term" value="F:magnesium ion binding"/>
    <property type="evidence" value="ECO:0007669"/>
    <property type="project" value="InterPro"/>
</dbReference>
<gene>
    <name evidence="5" type="ORF">AMAG_16854</name>
</gene>
<dbReference type="UniPathway" id="UPA00078"/>
<dbReference type="InterPro" id="IPR027417">
    <property type="entry name" value="P-loop_NTPase"/>
</dbReference>
<evidence type="ECO:0000313" key="5">
    <source>
        <dbReference type="EMBL" id="KNE72371.1"/>
    </source>
</evidence>
<keyword evidence="4" id="KW-0663">Pyridoxal phosphate</keyword>
<dbReference type="Gene3D" id="3.40.640.10">
    <property type="entry name" value="Type I PLP-dependent aspartate aminotransferase-like (Major domain)"/>
    <property type="match status" value="1"/>
</dbReference>
<dbReference type="GO" id="GO:0004015">
    <property type="term" value="F:adenosylmethionine-8-amino-7-oxononanoate transaminase activity"/>
    <property type="evidence" value="ECO:0007669"/>
    <property type="project" value="TreeGrafter"/>
</dbReference>
<dbReference type="Gene3D" id="3.40.50.300">
    <property type="entry name" value="P-loop containing nucleotide triphosphate hydrolases"/>
    <property type="match status" value="1"/>
</dbReference>
<dbReference type="GO" id="GO:0005524">
    <property type="term" value="F:ATP binding"/>
    <property type="evidence" value="ECO:0007669"/>
    <property type="project" value="InterPro"/>
</dbReference>
<dbReference type="EMBL" id="GG745379">
    <property type="protein sequence ID" value="KNE72371.1"/>
    <property type="molecule type" value="Genomic_DNA"/>
</dbReference>
<comment type="subcellular location">
    <subcellularLocation>
        <location evidence="1">Mitochondrion</location>
    </subcellularLocation>
</comment>
<dbReference type="InterPro" id="IPR005814">
    <property type="entry name" value="Aminotrans_3"/>
</dbReference>
<dbReference type="GO" id="GO:0009102">
    <property type="term" value="P:biotin biosynthetic process"/>
    <property type="evidence" value="ECO:0007669"/>
    <property type="project" value="UniProtKB-UniPathway"/>
</dbReference>
<dbReference type="VEuPathDB" id="FungiDB:AMAG_16854"/>
<dbReference type="PANTHER" id="PTHR42684:SF3">
    <property type="entry name" value="ADENOSYLMETHIONINE-8-AMINO-7-OXONONANOATE AMINOTRANSFERASE"/>
    <property type="match status" value="1"/>
</dbReference>
<dbReference type="HAMAP" id="MF_00336">
    <property type="entry name" value="BioD"/>
    <property type="match status" value="1"/>
</dbReference>
<sequence length="829" mass="88423">MTILSLRARLPATATSTFRPIRSPALAPPWRPARMRHNYASPTPTTYPFLFHDTLKPVQLWGANTDVGKTLVSAALARTAAASLQSRVAYLKPIQTGFPVDSDERWVVNQMAPNAPVAQATLITYRDPVSPHLAAEIEHRVVPDTNVVRATADWLAQLVDSDGTVNAEWAFVETAGGVLSPAPSGALQADVFRTLRLPALLVGDSKLGGISTTLSAYESLVIRGYSVPAVVMLADDARKNEAVVARNVDCPIITLPPAPDRIANDASADRAALHAYFASQETVAAASTVLDHVAAAHAAHVESLKTLPRRASEVIWYPFTQHRGMPDPMAVESAHGDNYLVARARPVEKASSAASDKPASPAPLVGHPLYDGPASWWTQALGHGNPDLARTMAAAAGRYGHLIFPNVAHAPAVELAETLLRDVAPPGSNLARVFYSDIGSTTTEVALKMALTWTALQMNADTAQQVPLGVVGVNGGYHGDTMGAMDACAPSDYNAKVPWYQARGVWVDPPAVRWTKSGKWEVDVAGVTEQWGLNDVSREPTSFATWTDLVDPARLESDPLARVYSRVIASHLANFADNGTHLGAVILEPLLLGAGGMLLVDPLFQRVLVREARGLGSFRHPAANSTWSGRVPVIYDEVFTGLWRLGAPLATPWLEPPDAVCLAKCLTGGTLPLGATLATSELFDAFLGESKVDALLHGHSYTANPIACATALRAVRDLIPAANPRSVDWWSKDERVKGVMARLANAPDVDGVVPLGTVLAVHLGGSRAAGYAVKGDRVERIVALARDRGVMLRPLGNVVYVMHAHTTSVDEVVRVAEVLVDAVEQSALV</sequence>
<dbReference type="Pfam" id="PF13500">
    <property type="entry name" value="AAA_26"/>
    <property type="match status" value="1"/>
</dbReference>
<dbReference type="AlphaFoldDB" id="A0A0L0TCD1"/>
<dbReference type="GO" id="GO:0030170">
    <property type="term" value="F:pyridoxal phosphate binding"/>
    <property type="evidence" value="ECO:0007669"/>
    <property type="project" value="InterPro"/>
</dbReference>
<dbReference type="PANTHER" id="PTHR42684">
    <property type="entry name" value="ADENOSYLMETHIONINE-8-AMINO-7-OXONONANOATE AMINOTRANSFERASE"/>
    <property type="match status" value="1"/>
</dbReference>
<dbReference type="Gene3D" id="3.90.1150.10">
    <property type="entry name" value="Aspartate Aminotransferase, domain 1"/>
    <property type="match status" value="1"/>
</dbReference>
<accession>A0A0L0TCD1</accession>
<dbReference type="GO" id="GO:0005739">
    <property type="term" value="C:mitochondrion"/>
    <property type="evidence" value="ECO:0007669"/>
    <property type="project" value="UniProtKB-SubCell"/>
</dbReference>
<dbReference type="SUPFAM" id="SSF53383">
    <property type="entry name" value="PLP-dependent transferases"/>
    <property type="match status" value="1"/>
</dbReference>
<name>A0A0L0TCD1_ALLM3</name>
<dbReference type="InterPro" id="IPR015424">
    <property type="entry name" value="PyrdxlP-dep_Trfase"/>
</dbReference>
<dbReference type="GO" id="GO:0004141">
    <property type="term" value="F:dethiobiotin synthase activity"/>
    <property type="evidence" value="ECO:0007669"/>
    <property type="project" value="InterPro"/>
</dbReference>
<keyword evidence="3" id="KW-0808">Transferase</keyword>
<organism evidence="5 6">
    <name type="scientific">Allomyces macrogynus (strain ATCC 38327)</name>
    <name type="common">Allomyces javanicus var. macrogynus</name>
    <dbReference type="NCBI Taxonomy" id="578462"/>
    <lineage>
        <taxon>Eukaryota</taxon>
        <taxon>Fungi</taxon>
        <taxon>Fungi incertae sedis</taxon>
        <taxon>Blastocladiomycota</taxon>
        <taxon>Blastocladiomycetes</taxon>
        <taxon>Blastocladiales</taxon>
        <taxon>Blastocladiaceae</taxon>
        <taxon>Allomyces</taxon>
    </lineage>
</organism>
<dbReference type="OrthoDB" id="425114at2759"/>
<dbReference type="InterPro" id="IPR015422">
    <property type="entry name" value="PyrdxlP-dep_Trfase_small"/>
</dbReference>
<evidence type="ECO:0000256" key="3">
    <source>
        <dbReference type="ARBA" id="ARBA00022679"/>
    </source>
</evidence>
<proteinExistence type="inferred from homology"/>
<dbReference type="SUPFAM" id="SSF52540">
    <property type="entry name" value="P-loop containing nucleoside triphosphate hydrolases"/>
    <property type="match status" value="1"/>
</dbReference>
<protein>
    <submittedName>
        <fullName evidence="5">Dethiobiotin synthase</fullName>
    </submittedName>
</protein>
<dbReference type="InterPro" id="IPR004472">
    <property type="entry name" value="DTB_synth_BioD"/>
</dbReference>
<dbReference type="STRING" id="578462.A0A0L0TCD1"/>